<evidence type="ECO:0000313" key="1">
    <source>
        <dbReference type="EMBL" id="PAP76370.1"/>
    </source>
</evidence>
<name>A0A271IZ14_9BACT</name>
<dbReference type="EMBL" id="MQWD01000001">
    <property type="protein sequence ID" value="PAP76370.1"/>
    <property type="molecule type" value="Genomic_DNA"/>
</dbReference>
<dbReference type="CDD" id="cd00093">
    <property type="entry name" value="HTH_XRE"/>
    <property type="match status" value="1"/>
</dbReference>
<evidence type="ECO:0008006" key="3">
    <source>
        <dbReference type="Google" id="ProtNLM"/>
    </source>
</evidence>
<organism evidence="1 2">
    <name type="scientific">Rubrivirga marina</name>
    <dbReference type="NCBI Taxonomy" id="1196024"/>
    <lineage>
        <taxon>Bacteria</taxon>
        <taxon>Pseudomonadati</taxon>
        <taxon>Rhodothermota</taxon>
        <taxon>Rhodothermia</taxon>
        <taxon>Rhodothermales</taxon>
        <taxon>Rubricoccaceae</taxon>
        <taxon>Rubrivirga</taxon>
    </lineage>
</organism>
<dbReference type="AlphaFoldDB" id="A0A271IZ14"/>
<accession>A0A271IZ14</accession>
<dbReference type="Proteomes" id="UP000216339">
    <property type="component" value="Unassembled WGS sequence"/>
</dbReference>
<proteinExistence type="predicted"/>
<dbReference type="InterPro" id="IPR001387">
    <property type="entry name" value="Cro/C1-type_HTH"/>
</dbReference>
<comment type="caution">
    <text evidence="1">The sequence shown here is derived from an EMBL/GenBank/DDBJ whole genome shotgun (WGS) entry which is preliminary data.</text>
</comment>
<evidence type="ECO:0000313" key="2">
    <source>
        <dbReference type="Proteomes" id="UP000216339"/>
    </source>
</evidence>
<protein>
    <recommendedName>
        <fullName evidence="3">HTH cro/C1-type domain-containing protein</fullName>
    </recommendedName>
</protein>
<keyword evidence="2" id="KW-1185">Reference proteome</keyword>
<dbReference type="RefSeq" id="WP_095510026.1">
    <property type="nucleotide sequence ID" value="NZ_MQWD01000001.1"/>
</dbReference>
<gene>
    <name evidence="1" type="ORF">BSZ37_07900</name>
</gene>
<reference evidence="1 2" key="1">
    <citation type="submission" date="2016-11" db="EMBL/GenBank/DDBJ databases">
        <title>Study of marine rhodopsin-containing bacteria.</title>
        <authorList>
            <person name="Yoshizawa S."/>
            <person name="Kumagai Y."/>
            <person name="Kogure K."/>
        </authorList>
    </citation>
    <scope>NUCLEOTIDE SEQUENCE [LARGE SCALE GENOMIC DNA]</scope>
    <source>
        <strain evidence="1 2">SAORIC-28</strain>
    </source>
</reference>
<sequence length="192" mass="21411">MTYRSNDAEVGRLARLLREELGLSLAETGARIGADRSNLSKAERGFPGFGSIARRALEELAVLREVEKGKGPEDVVRRRSRVRVVVQLPRVVDDLVDRLREPDRGARFLALREAFGREGIDVARDPDRPSAAAIGAHGTVDLDTLVVRLARADGARSLLAYQGPREPHRLHEHIDRFAERVLDLIPPQNRPH</sequence>